<evidence type="ECO:0000313" key="3">
    <source>
        <dbReference type="Proteomes" id="UP000822688"/>
    </source>
</evidence>
<feature type="compositionally biased region" description="Basic residues" evidence="1">
    <location>
        <begin position="127"/>
        <end position="136"/>
    </location>
</feature>
<feature type="compositionally biased region" description="Basic and acidic residues" evidence="1">
    <location>
        <begin position="71"/>
        <end position="83"/>
    </location>
</feature>
<name>A0A8T0HVN1_CERPU</name>
<sequence length="158" mass="17943">MLVNLIATHPGFTEKAADDMFATITCLLPFDNCLPASLYQAKNLTKRLGLDFRNIDGYPSGCMLFDLSRQGNRDRHRENKENPQNESYRLRGRKRKRGRSDYGDASNDKQGTTSTSQRPSTSAQQRNRAKTSRASRKSIPDPSKKHGIKRASIFYVPY</sequence>
<proteinExistence type="predicted"/>
<gene>
    <name evidence="2" type="ORF">KC19_VG290500</name>
</gene>
<dbReference type="Proteomes" id="UP000822688">
    <property type="component" value="Chromosome V"/>
</dbReference>
<dbReference type="EMBL" id="CM026426">
    <property type="protein sequence ID" value="KAG0574779.1"/>
    <property type="molecule type" value="Genomic_DNA"/>
</dbReference>
<protein>
    <submittedName>
        <fullName evidence="2">Uncharacterized protein</fullName>
    </submittedName>
</protein>
<reference evidence="2" key="1">
    <citation type="submission" date="2020-06" db="EMBL/GenBank/DDBJ databases">
        <title>WGS assembly of Ceratodon purpureus strain R40.</title>
        <authorList>
            <person name="Carey S.B."/>
            <person name="Jenkins J."/>
            <person name="Shu S."/>
            <person name="Lovell J.T."/>
            <person name="Sreedasyam A."/>
            <person name="Maumus F."/>
            <person name="Tiley G.P."/>
            <person name="Fernandez-Pozo N."/>
            <person name="Barry K."/>
            <person name="Chen C."/>
            <person name="Wang M."/>
            <person name="Lipzen A."/>
            <person name="Daum C."/>
            <person name="Saski C.A."/>
            <person name="Payton A.C."/>
            <person name="Mcbreen J.C."/>
            <person name="Conrad R.E."/>
            <person name="Kollar L.M."/>
            <person name="Olsson S."/>
            <person name="Huttunen S."/>
            <person name="Landis J.B."/>
            <person name="Wickett N.J."/>
            <person name="Johnson M.G."/>
            <person name="Rensing S.A."/>
            <person name="Grimwood J."/>
            <person name="Schmutz J."/>
            <person name="Mcdaniel S.F."/>
        </authorList>
    </citation>
    <scope>NUCLEOTIDE SEQUENCE</scope>
    <source>
        <strain evidence="2">R40</strain>
    </source>
</reference>
<dbReference type="AlphaFoldDB" id="A0A8T0HVN1"/>
<accession>A0A8T0HVN1</accession>
<evidence type="ECO:0000256" key="1">
    <source>
        <dbReference type="SAM" id="MobiDB-lite"/>
    </source>
</evidence>
<feature type="compositionally biased region" description="Polar residues" evidence="1">
    <location>
        <begin position="108"/>
        <end position="126"/>
    </location>
</feature>
<feature type="region of interest" description="Disordered" evidence="1">
    <location>
        <begin position="69"/>
        <end position="158"/>
    </location>
</feature>
<comment type="caution">
    <text evidence="2">The sequence shown here is derived from an EMBL/GenBank/DDBJ whole genome shotgun (WGS) entry which is preliminary data.</text>
</comment>
<organism evidence="2 3">
    <name type="scientific">Ceratodon purpureus</name>
    <name type="common">Fire moss</name>
    <name type="synonym">Dicranum purpureum</name>
    <dbReference type="NCBI Taxonomy" id="3225"/>
    <lineage>
        <taxon>Eukaryota</taxon>
        <taxon>Viridiplantae</taxon>
        <taxon>Streptophyta</taxon>
        <taxon>Embryophyta</taxon>
        <taxon>Bryophyta</taxon>
        <taxon>Bryophytina</taxon>
        <taxon>Bryopsida</taxon>
        <taxon>Dicranidae</taxon>
        <taxon>Pseudoditrichales</taxon>
        <taxon>Ditrichaceae</taxon>
        <taxon>Ceratodon</taxon>
    </lineage>
</organism>
<evidence type="ECO:0000313" key="2">
    <source>
        <dbReference type="EMBL" id="KAG0574779.1"/>
    </source>
</evidence>
<keyword evidence="3" id="KW-1185">Reference proteome</keyword>